<name>A0ACB9FM11_ARCLA</name>
<gene>
    <name evidence="1" type="ORF">L6452_03027</name>
</gene>
<dbReference type="EMBL" id="CM042047">
    <property type="protein sequence ID" value="KAI3771856.1"/>
    <property type="molecule type" value="Genomic_DNA"/>
</dbReference>
<dbReference type="Proteomes" id="UP001055879">
    <property type="component" value="Linkage Group LG01"/>
</dbReference>
<reference evidence="2" key="1">
    <citation type="journal article" date="2022" name="Mol. Ecol. Resour.">
        <title>The genomes of chicory, endive, great burdock and yacon provide insights into Asteraceae palaeo-polyploidization history and plant inulin production.</title>
        <authorList>
            <person name="Fan W."/>
            <person name="Wang S."/>
            <person name="Wang H."/>
            <person name="Wang A."/>
            <person name="Jiang F."/>
            <person name="Liu H."/>
            <person name="Zhao H."/>
            <person name="Xu D."/>
            <person name="Zhang Y."/>
        </authorList>
    </citation>
    <scope>NUCLEOTIDE SEQUENCE [LARGE SCALE GENOMIC DNA]</scope>
    <source>
        <strain evidence="2">cv. Niubang</strain>
    </source>
</reference>
<protein>
    <submittedName>
        <fullName evidence="1">Uncharacterized protein</fullName>
    </submittedName>
</protein>
<sequence>MADCTFKANNHVALLDIPDDKLWLKEATLFLSRNSQKLPKSNTYEPEATPEQIVAMLDDIGYDWPKNEIGEVVKTIAKAEKNPMSAVWNYFFTPFIQCMGEKTRGLDQASSVALKKFPLVVSTIVEATSLTVEKRVLALKRSLSLLSDDETKPKVDSLQSPQHTEATPFKGNVDILSIIFLIML</sequence>
<evidence type="ECO:0000313" key="1">
    <source>
        <dbReference type="EMBL" id="KAI3771856.1"/>
    </source>
</evidence>
<evidence type="ECO:0000313" key="2">
    <source>
        <dbReference type="Proteomes" id="UP001055879"/>
    </source>
</evidence>
<comment type="caution">
    <text evidence="1">The sequence shown here is derived from an EMBL/GenBank/DDBJ whole genome shotgun (WGS) entry which is preliminary data.</text>
</comment>
<reference evidence="1 2" key="2">
    <citation type="journal article" date="2022" name="Mol. Ecol. Resour.">
        <title>The genomes of chicory, endive, great burdock and yacon provide insights into Asteraceae paleo-polyploidization history and plant inulin production.</title>
        <authorList>
            <person name="Fan W."/>
            <person name="Wang S."/>
            <person name="Wang H."/>
            <person name="Wang A."/>
            <person name="Jiang F."/>
            <person name="Liu H."/>
            <person name="Zhao H."/>
            <person name="Xu D."/>
            <person name="Zhang Y."/>
        </authorList>
    </citation>
    <scope>NUCLEOTIDE SEQUENCE [LARGE SCALE GENOMIC DNA]</scope>
    <source>
        <strain evidence="2">cv. Niubang</strain>
    </source>
</reference>
<accession>A0ACB9FM11</accession>
<keyword evidence="2" id="KW-1185">Reference proteome</keyword>
<proteinExistence type="predicted"/>
<organism evidence="1 2">
    <name type="scientific">Arctium lappa</name>
    <name type="common">Greater burdock</name>
    <name type="synonym">Lappa major</name>
    <dbReference type="NCBI Taxonomy" id="4217"/>
    <lineage>
        <taxon>Eukaryota</taxon>
        <taxon>Viridiplantae</taxon>
        <taxon>Streptophyta</taxon>
        <taxon>Embryophyta</taxon>
        <taxon>Tracheophyta</taxon>
        <taxon>Spermatophyta</taxon>
        <taxon>Magnoliopsida</taxon>
        <taxon>eudicotyledons</taxon>
        <taxon>Gunneridae</taxon>
        <taxon>Pentapetalae</taxon>
        <taxon>asterids</taxon>
        <taxon>campanulids</taxon>
        <taxon>Asterales</taxon>
        <taxon>Asteraceae</taxon>
        <taxon>Carduoideae</taxon>
        <taxon>Cardueae</taxon>
        <taxon>Arctiinae</taxon>
        <taxon>Arctium</taxon>
    </lineage>
</organism>